<dbReference type="AlphaFoldDB" id="A0A7C2RQ39"/>
<protein>
    <submittedName>
        <fullName evidence="1">DUF937 domain-containing protein</fullName>
    </submittedName>
</protein>
<gene>
    <name evidence="1" type="ORF">ENO10_04160</name>
</gene>
<sequence length="202" mass="20874">MASILDFLDTDTGKQFIQRSSKEVDESPNKVKSVLAMALPMLMGAIKKNSSSAEGSEKLDSELNKEKHNGSILDSVKSGDLSGLLSEGSGIVGHILGGKQNKIAEAVSSATGMDSAKVAKLIKMAAPVVMGILGKQKRKDNVGKGGISELVGSVMGSNSSHDQSLLETFLDADDDSSIAGEVTGKLFGGKGRSKGLGGFFKG</sequence>
<dbReference type="Pfam" id="PF06078">
    <property type="entry name" value="DUF937"/>
    <property type="match status" value="1"/>
</dbReference>
<comment type="caution">
    <text evidence="1">The sequence shown here is derived from an EMBL/GenBank/DDBJ whole genome shotgun (WGS) entry which is preliminary data.</text>
</comment>
<dbReference type="EMBL" id="DSEE01000307">
    <property type="protein sequence ID" value="HER40395.1"/>
    <property type="molecule type" value="Genomic_DNA"/>
</dbReference>
<proteinExistence type="predicted"/>
<accession>A0A7C2RQ39</accession>
<dbReference type="Proteomes" id="UP000885753">
    <property type="component" value="Unassembled WGS sequence"/>
</dbReference>
<organism evidence="1">
    <name type="scientific">Salinimicrobium catena</name>
    <dbReference type="NCBI Taxonomy" id="390640"/>
    <lineage>
        <taxon>Bacteria</taxon>
        <taxon>Pseudomonadati</taxon>
        <taxon>Bacteroidota</taxon>
        <taxon>Flavobacteriia</taxon>
        <taxon>Flavobacteriales</taxon>
        <taxon>Flavobacteriaceae</taxon>
        <taxon>Salinimicrobium</taxon>
    </lineage>
</organism>
<dbReference type="InterPro" id="IPR009282">
    <property type="entry name" value="DUF937"/>
</dbReference>
<name>A0A7C2RQ39_9FLAO</name>
<reference evidence="1" key="1">
    <citation type="journal article" date="2020" name="mSystems">
        <title>Genome- and Community-Level Interaction Insights into Carbon Utilization and Element Cycling Functions of Hydrothermarchaeota in Hydrothermal Sediment.</title>
        <authorList>
            <person name="Zhou Z."/>
            <person name="Liu Y."/>
            <person name="Xu W."/>
            <person name="Pan J."/>
            <person name="Luo Z.H."/>
            <person name="Li M."/>
        </authorList>
    </citation>
    <scope>NUCLEOTIDE SEQUENCE [LARGE SCALE GENOMIC DNA]</scope>
    <source>
        <strain evidence="1">SpSt-1235</strain>
    </source>
</reference>
<evidence type="ECO:0000313" key="1">
    <source>
        <dbReference type="EMBL" id="HER40395.1"/>
    </source>
</evidence>